<dbReference type="PANTHER" id="PTHR21039:SF0">
    <property type="entry name" value="HISTIDINOL-PHOSPHATASE"/>
    <property type="match status" value="1"/>
</dbReference>
<dbReference type="SUPFAM" id="SSF89550">
    <property type="entry name" value="PHP domain-like"/>
    <property type="match status" value="1"/>
</dbReference>
<name>A0A367KXI0_RHIST</name>
<comment type="catalytic activity">
    <reaction evidence="7 8">
        <text>L-histidinol phosphate + H2O = L-histidinol + phosphate</text>
        <dbReference type="Rhea" id="RHEA:14465"/>
        <dbReference type="ChEBI" id="CHEBI:15377"/>
        <dbReference type="ChEBI" id="CHEBI:43474"/>
        <dbReference type="ChEBI" id="CHEBI:57699"/>
        <dbReference type="ChEBI" id="CHEBI:57980"/>
        <dbReference type="EC" id="3.1.3.15"/>
    </reaction>
</comment>
<dbReference type="UniPathway" id="UPA00031">
    <property type="reaction ID" value="UER00013"/>
</dbReference>
<dbReference type="NCBIfam" id="TIGR01856">
    <property type="entry name" value="hisJ_fam"/>
    <property type="match status" value="1"/>
</dbReference>
<evidence type="ECO:0000256" key="2">
    <source>
        <dbReference type="ARBA" id="ARBA00009152"/>
    </source>
</evidence>
<dbReference type="Gene3D" id="3.20.20.140">
    <property type="entry name" value="Metal-dependent hydrolases"/>
    <property type="match status" value="1"/>
</dbReference>
<dbReference type="GO" id="GO:0000105">
    <property type="term" value="P:L-histidine biosynthetic process"/>
    <property type="evidence" value="ECO:0007669"/>
    <property type="project" value="UniProtKB-UniRule"/>
</dbReference>
<evidence type="ECO:0000256" key="7">
    <source>
        <dbReference type="ARBA" id="ARBA00049158"/>
    </source>
</evidence>
<dbReference type="Proteomes" id="UP000253551">
    <property type="component" value="Unassembled WGS sequence"/>
</dbReference>
<dbReference type="AlphaFoldDB" id="A0A367KXI0"/>
<evidence type="ECO:0000313" key="10">
    <source>
        <dbReference type="EMBL" id="RCI06918.1"/>
    </source>
</evidence>
<protein>
    <recommendedName>
        <fullName evidence="3 8">Histidinol-phosphatase</fullName>
        <shortName evidence="8">HolPase</shortName>
        <ecNumber evidence="3 8">3.1.3.15</ecNumber>
    </recommendedName>
</protein>
<evidence type="ECO:0000256" key="6">
    <source>
        <dbReference type="ARBA" id="ARBA00023102"/>
    </source>
</evidence>
<dbReference type="InterPro" id="IPR016195">
    <property type="entry name" value="Pol/histidinol_Pase-like"/>
</dbReference>
<sequence>MPYSFHSHSGQFCGHGYGLLEDVVKEAIRKGFRVYGLSEHMPRYDGSELYPEEIEANCTPISLAKTYQDFRAEAMRLNEIYKGSISLLIGSEIEFINKDYAGHIEQLRNEADYVVGSLHHVRSVPIDYSPELYQTALDGANNSLSELFVQYFDEQWAMLQSVRPEVVGHFDLVRIFADASKVDQTLRESQVLERVIRNIDYIIGYGGLFEINSRSWKKGLKDAYPQKSIIEIIKGKGGRFTLSDDCHGPQDVGMFYERLPAYLSETGINTIYYLMKEDNKVVVKKHENILSDKFWSKIQSW</sequence>
<comment type="similarity">
    <text evidence="2 8">Belongs to the PHP hydrolase family. HisK subfamily.</text>
</comment>
<feature type="domain" description="PHP" evidence="9">
    <location>
        <begin position="5"/>
        <end position="213"/>
    </location>
</feature>
<accession>A0A367KXI0</accession>
<evidence type="ECO:0000256" key="3">
    <source>
        <dbReference type="ARBA" id="ARBA00013085"/>
    </source>
</evidence>
<dbReference type="EMBL" id="PJQM01000063">
    <property type="protein sequence ID" value="RCI06918.1"/>
    <property type="molecule type" value="Genomic_DNA"/>
</dbReference>
<dbReference type="GO" id="GO:0004401">
    <property type="term" value="F:histidinol-phosphatase activity"/>
    <property type="evidence" value="ECO:0007669"/>
    <property type="project" value="UniProtKB-UniRule"/>
</dbReference>
<dbReference type="STRING" id="4846.A0A367KXI0"/>
<dbReference type="EC" id="3.1.3.15" evidence="3 8"/>
<reference evidence="10 11" key="1">
    <citation type="journal article" date="2018" name="G3 (Bethesda)">
        <title>Phylogenetic and Phylogenomic Definition of Rhizopus Species.</title>
        <authorList>
            <person name="Gryganskyi A.P."/>
            <person name="Golan J."/>
            <person name="Dolatabadi S."/>
            <person name="Mondo S."/>
            <person name="Robb S."/>
            <person name="Idnurm A."/>
            <person name="Muszewska A."/>
            <person name="Steczkiewicz K."/>
            <person name="Masonjones S."/>
            <person name="Liao H.L."/>
            <person name="Gajdeczka M.T."/>
            <person name="Anike F."/>
            <person name="Vuek A."/>
            <person name="Anishchenko I.M."/>
            <person name="Voigt K."/>
            <person name="de Hoog G.S."/>
            <person name="Smith M.E."/>
            <person name="Heitman J."/>
            <person name="Vilgalys R."/>
            <person name="Stajich J.E."/>
        </authorList>
    </citation>
    <scope>NUCLEOTIDE SEQUENCE [LARGE SCALE GENOMIC DNA]</scope>
    <source>
        <strain evidence="10 11">LSU 92-RS-03</strain>
    </source>
</reference>
<keyword evidence="6 8" id="KW-0368">Histidine biosynthesis</keyword>
<dbReference type="InterPro" id="IPR010140">
    <property type="entry name" value="Histidinol_P_phosphatase_HisJ"/>
</dbReference>
<evidence type="ECO:0000256" key="5">
    <source>
        <dbReference type="ARBA" id="ARBA00022801"/>
    </source>
</evidence>
<keyword evidence="11" id="KW-1185">Reference proteome</keyword>
<evidence type="ECO:0000256" key="4">
    <source>
        <dbReference type="ARBA" id="ARBA00022605"/>
    </source>
</evidence>
<keyword evidence="4 8" id="KW-0028">Amino-acid biosynthesis</keyword>
<evidence type="ECO:0000313" key="11">
    <source>
        <dbReference type="Proteomes" id="UP000253551"/>
    </source>
</evidence>
<evidence type="ECO:0000259" key="9">
    <source>
        <dbReference type="Pfam" id="PF02811"/>
    </source>
</evidence>
<proteinExistence type="inferred from homology"/>
<dbReference type="OrthoDB" id="5957391at2759"/>
<dbReference type="PANTHER" id="PTHR21039">
    <property type="entry name" value="HISTIDINOL PHOSPHATASE-RELATED"/>
    <property type="match status" value="1"/>
</dbReference>
<evidence type="ECO:0000256" key="8">
    <source>
        <dbReference type="RuleBase" id="RU366003"/>
    </source>
</evidence>
<dbReference type="CDD" id="cd12110">
    <property type="entry name" value="PHP_HisPPase_Hisj_like"/>
    <property type="match status" value="1"/>
</dbReference>
<organism evidence="10 11">
    <name type="scientific">Rhizopus stolonifer</name>
    <name type="common">Rhizopus nigricans</name>
    <dbReference type="NCBI Taxonomy" id="4846"/>
    <lineage>
        <taxon>Eukaryota</taxon>
        <taxon>Fungi</taxon>
        <taxon>Fungi incertae sedis</taxon>
        <taxon>Mucoromycota</taxon>
        <taxon>Mucoromycotina</taxon>
        <taxon>Mucoromycetes</taxon>
        <taxon>Mucorales</taxon>
        <taxon>Mucorineae</taxon>
        <taxon>Rhizopodaceae</taxon>
        <taxon>Rhizopus</taxon>
    </lineage>
</organism>
<keyword evidence="5 8" id="KW-0378">Hydrolase</keyword>
<dbReference type="GO" id="GO:0005737">
    <property type="term" value="C:cytoplasm"/>
    <property type="evidence" value="ECO:0007669"/>
    <property type="project" value="TreeGrafter"/>
</dbReference>
<dbReference type="InterPro" id="IPR004013">
    <property type="entry name" value="PHP_dom"/>
</dbReference>
<comment type="pathway">
    <text evidence="1 8">Amino-acid biosynthesis; L-histidine biosynthesis; L-histidine from 5-phospho-alpha-D-ribose 1-diphosphate: step 8/9.</text>
</comment>
<gene>
    <name evidence="10" type="primary">HIS2</name>
    <name evidence="10" type="ORF">CU098_013354</name>
</gene>
<evidence type="ECO:0000256" key="1">
    <source>
        <dbReference type="ARBA" id="ARBA00004970"/>
    </source>
</evidence>
<dbReference type="Pfam" id="PF02811">
    <property type="entry name" value="PHP"/>
    <property type="match status" value="1"/>
</dbReference>
<comment type="caution">
    <text evidence="10">The sequence shown here is derived from an EMBL/GenBank/DDBJ whole genome shotgun (WGS) entry which is preliminary data.</text>
</comment>